<dbReference type="HOGENOM" id="CLU_2786591_0_0_9"/>
<name>A0A0E3JQT5_CLOSL</name>
<reference evidence="1 2" key="1">
    <citation type="journal article" date="2015" name="J. Biotechnol.">
        <title>Complete genome sequence of a malodorant-producing acetogen, Clostridium scatologenes ATCC 25775(T).</title>
        <authorList>
            <person name="Zhu Z."/>
            <person name="Guo T."/>
            <person name="Zheng H."/>
            <person name="Song T."/>
            <person name="Ouyang P."/>
            <person name="Xie J."/>
        </authorList>
    </citation>
    <scope>NUCLEOTIDE SEQUENCE [LARGE SCALE GENOMIC DNA]</scope>
    <source>
        <strain evidence="1 2">ATCC 25775</strain>
    </source>
</reference>
<organism evidence="1 2">
    <name type="scientific">Clostridium scatologenes</name>
    <dbReference type="NCBI Taxonomy" id="1548"/>
    <lineage>
        <taxon>Bacteria</taxon>
        <taxon>Bacillati</taxon>
        <taxon>Bacillota</taxon>
        <taxon>Clostridia</taxon>
        <taxon>Eubacteriales</taxon>
        <taxon>Clostridiaceae</taxon>
        <taxon>Clostridium</taxon>
    </lineage>
</organism>
<evidence type="ECO:0000313" key="2">
    <source>
        <dbReference type="Proteomes" id="UP000033115"/>
    </source>
</evidence>
<proteinExistence type="predicted"/>
<dbReference type="STRING" id="1548.CSCA_4085"/>
<dbReference type="Proteomes" id="UP000033115">
    <property type="component" value="Chromosome"/>
</dbReference>
<evidence type="ECO:0000313" key="1">
    <source>
        <dbReference type="EMBL" id="AKA71210.1"/>
    </source>
</evidence>
<protein>
    <submittedName>
        <fullName evidence="1">Uncharacterized protein</fullName>
    </submittedName>
</protein>
<dbReference type="KEGG" id="csq:CSCA_4085"/>
<dbReference type="RefSeq" id="WP_029162318.1">
    <property type="nucleotide sequence ID" value="NZ_CP009933.1"/>
</dbReference>
<dbReference type="EMBL" id="CP009933">
    <property type="protein sequence ID" value="AKA71210.1"/>
    <property type="molecule type" value="Genomic_DNA"/>
</dbReference>
<keyword evidence="2" id="KW-1185">Reference proteome</keyword>
<gene>
    <name evidence="1" type="ORF">CSCA_4085</name>
</gene>
<accession>A0A0E3JQT5</accession>
<dbReference type="AlphaFoldDB" id="A0A0E3JQT5"/>
<sequence>MNGLLVVYNVTIFTEIKSKGKVLIRDLKNKYGTLIIENEIVNLKKLDAIRTDNEFVYYIGEPKLQKIF</sequence>